<sequence length="242" mass="26348">MSSPALLNVDNISVRLGGRDVLSNVSFDVHPGQLIGLIGPNGAGKTTLMRAINGLLPTSGGRIERHAKLGYVPQSRQIEWDYPMSLEQLVATSFIPQRSWFSRLGKTEWQAVYQALDTVGLAEYSERALAELSGGQKQRLLVARALVTQPSLLLLDEPFTGLDHPNQDSLTDLFTSLAKQGVGIIMSTHDLPGAVDMCSHLLMLHGTVRAFGEPSALRDRQLWMDTYAVRADSSLLKSLGLA</sequence>
<dbReference type="Gene3D" id="3.40.50.300">
    <property type="entry name" value="P-loop containing nucleotide triphosphate hydrolases"/>
    <property type="match status" value="1"/>
</dbReference>
<dbReference type="EMBL" id="CP099547">
    <property type="protein sequence ID" value="USR79825.1"/>
    <property type="molecule type" value="Genomic_DNA"/>
</dbReference>
<dbReference type="PROSITE" id="PS00211">
    <property type="entry name" value="ABC_TRANSPORTER_1"/>
    <property type="match status" value="1"/>
</dbReference>
<evidence type="ECO:0000313" key="6">
    <source>
        <dbReference type="EMBL" id="USR79825.1"/>
    </source>
</evidence>
<dbReference type="InterPro" id="IPR017871">
    <property type="entry name" value="ABC_transporter-like_CS"/>
</dbReference>
<gene>
    <name evidence="6" type="ORF">NG665_02240</name>
</gene>
<dbReference type="RefSeq" id="WP_252673684.1">
    <property type="nucleotide sequence ID" value="NZ_CP099547.1"/>
</dbReference>
<dbReference type="SUPFAM" id="SSF52540">
    <property type="entry name" value="P-loop containing nucleoside triphosphate hydrolases"/>
    <property type="match status" value="1"/>
</dbReference>
<evidence type="ECO:0000259" key="5">
    <source>
        <dbReference type="PROSITE" id="PS50893"/>
    </source>
</evidence>
<evidence type="ECO:0000313" key="7">
    <source>
        <dbReference type="Proteomes" id="UP001056109"/>
    </source>
</evidence>
<comment type="similarity">
    <text evidence="1">Belongs to the ABC transporter superfamily.</text>
</comment>
<accession>A0ABY5AIL5</accession>
<keyword evidence="2" id="KW-0813">Transport</keyword>
<evidence type="ECO:0000256" key="4">
    <source>
        <dbReference type="ARBA" id="ARBA00022840"/>
    </source>
</evidence>
<dbReference type="InterPro" id="IPR003593">
    <property type="entry name" value="AAA+_ATPase"/>
</dbReference>
<dbReference type="Pfam" id="PF00005">
    <property type="entry name" value="ABC_tran"/>
    <property type="match status" value="1"/>
</dbReference>
<keyword evidence="7" id="KW-1185">Reference proteome</keyword>
<keyword evidence="3" id="KW-0547">Nucleotide-binding</keyword>
<feature type="domain" description="ABC transporter" evidence="5">
    <location>
        <begin position="7"/>
        <end position="230"/>
    </location>
</feature>
<protein>
    <submittedName>
        <fullName evidence="6">ABC transporter ATP-binding protein</fullName>
    </submittedName>
</protein>
<organism evidence="6 7">
    <name type="scientific">Arcanobacterium pinnipediorum</name>
    <dbReference type="NCBI Taxonomy" id="1503041"/>
    <lineage>
        <taxon>Bacteria</taxon>
        <taxon>Bacillati</taxon>
        <taxon>Actinomycetota</taxon>
        <taxon>Actinomycetes</taxon>
        <taxon>Actinomycetales</taxon>
        <taxon>Actinomycetaceae</taxon>
        <taxon>Arcanobacterium</taxon>
    </lineage>
</organism>
<keyword evidence="4 6" id="KW-0067">ATP-binding</keyword>
<dbReference type="InterPro" id="IPR003439">
    <property type="entry name" value="ABC_transporter-like_ATP-bd"/>
</dbReference>
<evidence type="ECO:0000256" key="1">
    <source>
        <dbReference type="ARBA" id="ARBA00005417"/>
    </source>
</evidence>
<dbReference type="InterPro" id="IPR027417">
    <property type="entry name" value="P-loop_NTPase"/>
</dbReference>
<dbReference type="PROSITE" id="PS50893">
    <property type="entry name" value="ABC_TRANSPORTER_2"/>
    <property type="match status" value="1"/>
</dbReference>
<dbReference type="PANTHER" id="PTHR42734">
    <property type="entry name" value="METAL TRANSPORT SYSTEM ATP-BINDING PROTEIN TM_0124-RELATED"/>
    <property type="match status" value="1"/>
</dbReference>
<dbReference type="SMART" id="SM00382">
    <property type="entry name" value="AAA"/>
    <property type="match status" value="1"/>
</dbReference>
<dbReference type="PANTHER" id="PTHR42734:SF17">
    <property type="entry name" value="METAL TRANSPORT SYSTEM ATP-BINDING PROTEIN TM_0124-RELATED"/>
    <property type="match status" value="1"/>
</dbReference>
<reference evidence="6" key="1">
    <citation type="submission" date="2022-06" db="EMBL/GenBank/DDBJ databases">
        <title>Complete Genome Sequence of Arcanobacterium pinnipediorum strain DSM 28752 isolated from a harbour seal.</title>
        <authorList>
            <person name="Borowiak M."/>
            <person name="Kreitlow A."/>
            <person name="Alssahen M."/>
            <person name="Malorny B."/>
            <person name="Laemmler C."/>
            <person name="Prenger-Berninghoff E."/>
            <person name="Siebert U."/>
            <person name="Ploetz M."/>
            <person name="Abdulmawjood A."/>
        </authorList>
    </citation>
    <scope>NUCLEOTIDE SEQUENCE</scope>
    <source>
        <strain evidence="6">DSM 28752</strain>
    </source>
</reference>
<dbReference type="CDD" id="cd03235">
    <property type="entry name" value="ABC_Metallic_Cations"/>
    <property type="match status" value="1"/>
</dbReference>
<evidence type="ECO:0000256" key="2">
    <source>
        <dbReference type="ARBA" id="ARBA00022448"/>
    </source>
</evidence>
<proteinExistence type="inferred from homology"/>
<dbReference type="InterPro" id="IPR050153">
    <property type="entry name" value="Metal_Ion_Import_ABC"/>
</dbReference>
<evidence type="ECO:0000256" key="3">
    <source>
        <dbReference type="ARBA" id="ARBA00022741"/>
    </source>
</evidence>
<name>A0ABY5AIL5_9ACTO</name>
<dbReference type="GO" id="GO:0005524">
    <property type="term" value="F:ATP binding"/>
    <property type="evidence" value="ECO:0007669"/>
    <property type="project" value="UniProtKB-KW"/>
</dbReference>
<dbReference type="Proteomes" id="UP001056109">
    <property type="component" value="Chromosome"/>
</dbReference>